<sequence>MGNPKRRVLFDITAKEYVKPGDKVSQFDKVCEVQSDKAAVDITSRYDGVVKELLYKENEIALIGKPLMLIDTLEDSEGSSDAPAESAEEPDINVKIKPKQESDTKNVLASSSTTSEDLNTKPNASVRSTPAVRFFAKKQKIDLTKLKPTGKRGLITKDDVIAYMEARDRAESPKVDQAKAGTDIQDLQSTSELKQQAETFVKLSQIQKTMIRTMTASLSIPHFGFSDEVNVDKLVSLRKSVNQSLSEFHFGSENGLKKITYMPFFIKAISLSLLKYPIINAKLVAGSEGDSDTQEPHIVYRSSHNIGIAVDTPSGLLVPNIKDVQSKSILEIASELDGIVNLGRAGKLSTSHLSGTTFTISNVGNLGGIYASPVIVPGQVCIVALGKIRRVPTFVSEVNPVSGATTEKVVPAHILVSNYSADHRIIDGATMVRFSNHFKYYLEHIDEILLSLK</sequence>
<dbReference type="GO" id="GO:0045333">
    <property type="term" value="P:cellular respiration"/>
    <property type="evidence" value="ECO:0007669"/>
    <property type="project" value="UniProtKB-ARBA"/>
</dbReference>
<dbReference type="AlphaFoldDB" id="A0A2T9ZBC3"/>
<dbReference type="EC" id="2.3.1.-" evidence="7"/>
<dbReference type="OrthoDB" id="15567at2759"/>
<organism evidence="11 12">
    <name type="scientific">Smittium megazygosporum</name>
    <dbReference type="NCBI Taxonomy" id="133381"/>
    <lineage>
        <taxon>Eukaryota</taxon>
        <taxon>Fungi</taxon>
        <taxon>Fungi incertae sedis</taxon>
        <taxon>Zoopagomycota</taxon>
        <taxon>Kickxellomycotina</taxon>
        <taxon>Harpellomycetes</taxon>
        <taxon>Harpellales</taxon>
        <taxon>Legeriomycetaceae</taxon>
        <taxon>Smittium</taxon>
    </lineage>
</organism>
<dbReference type="SUPFAM" id="SSF51230">
    <property type="entry name" value="Single hybrid motif"/>
    <property type="match status" value="1"/>
</dbReference>
<evidence type="ECO:0000256" key="7">
    <source>
        <dbReference type="RuleBase" id="RU003423"/>
    </source>
</evidence>
<dbReference type="STRING" id="133381.A0A2T9ZBC3"/>
<dbReference type="InterPro" id="IPR001078">
    <property type="entry name" value="2-oxoacid_DH_actylTfrase"/>
</dbReference>
<evidence type="ECO:0000256" key="2">
    <source>
        <dbReference type="ARBA" id="ARBA00007317"/>
    </source>
</evidence>
<dbReference type="InterPro" id="IPR050743">
    <property type="entry name" value="2-oxoacid_DH_E2_comp"/>
</dbReference>
<dbReference type="Gene3D" id="4.10.320.10">
    <property type="entry name" value="E3-binding domain"/>
    <property type="match status" value="1"/>
</dbReference>
<comment type="cofactor">
    <cofactor evidence="1 7">
        <name>(R)-lipoate</name>
        <dbReference type="ChEBI" id="CHEBI:83088"/>
    </cofactor>
</comment>
<dbReference type="Pfam" id="PF00364">
    <property type="entry name" value="Biotin_lipoyl"/>
    <property type="match status" value="1"/>
</dbReference>
<dbReference type="PANTHER" id="PTHR43178">
    <property type="entry name" value="DIHYDROLIPOAMIDE ACETYLTRANSFERASE COMPONENT OF PYRUVATE DEHYDROGENASE COMPLEX"/>
    <property type="match status" value="1"/>
</dbReference>
<dbReference type="Gene3D" id="2.40.50.100">
    <property type="match status" value="1"/>
</dbReference>
<dbReference type="PROSITE" id="PS51826">
    <property type="entry name" value="PSBD"/>
    <property type="match status" value="1"/>
</dbReference>
<evidence type="ECO:0000256" key="1">
    <source>
        <dbReference type="ARBA" id="ARBA00001938"/>
    </source>
</evidence>
<protein>
    <recommendedName>
        <fullName evidence="7">Dihydrolipoamide acetyltransferase component of pyruvate dehydrogenase complex</fullName>
        <ecNumber evidence="7">2.3.1.-</ecNumber>
    </recommendedName>
</protein>
<dbReference type="Proteomes" id="UP000245609">
    <property type="component" value="Unassembled WGS sequence"/>
</dbReference>
<dbReference type="InterPro" id="IPR003016">
    <property type="entry name" value="2-oxoA_DH_lipoyl-BS"/>
</dbReference>
<dbReference type="GO" id="GO:0005739">
    <property type="term" value="C:mitochondrion"/>
    <property type="evidence" value="ECO:0007669"/>
    <property type="project" value="TreeGrafter"/>
</dbReference>
<feature type="domain" description="Peripheral subunit-binding (PSBD)" evidence="10">
    <location>
        <begin position="127"/>
        <end position="164"/>
    </location>
</feature>
<dbReference type="CDD" id="cd06849">
    <property type="entry name" value="lipoyl_domain"/>
    <property type="match status" value="1"/>
</dbReference>
<comment type="caution">
    <text evidence="11">The sequence shown here is derived from an EMBL/GenBank/DDBJ whole genome shotgun (WGS) entry which is preliminary data.</text>
</comment>
<dbReference type="InterPro" id="IPR023213">
    <property type="entry name" value="CAT-like_dom_sf"/>
</dbReference>
<feature type="region of interest" description="Disordered" evidence="8">
    <location>
        <begin position="75"/>
        <end position="125"/>
    </location>
</feature>
<dbReference type="InterPro" id="IPR000089">
    <property type="entry name" value="Biotin_lipoyl"/>
</dbReference>
<evidence type="ECO:0000256" key="8">
    <source>
        <dbReference type="SAM" id="MobiDB-lite"/>
    </source>
</evidence>
<dbReference type="Pfam" id="PF02817">
    <property type="entry name" value="E3_binding"/>
    <property type="match status" value="1"/>
</dbReference>
<evidence type="ECO:0000256" key="4">
    <source>
        <dbReference type="ARBA" id="ARBA00022823"/>
    </source>
</evidence>
<dbReference type="InterPro" id="IPR004167">
    <property type="entry name" value="PSBD"/>
</dbReference>
<keyword evidence="4 7" id="KW-0450">Lipoyl</keyword>
<dbReference type="PROSITE" id="PS00189">
    <property type="entry name" value="LIPOYL"/>
    <property type="match status" value="1"/>
</dbReference>
<feature type="compositionally biased region" description="Basic and acidic residues" evidence="8">
    <location>
        <begin position="92"/>
        <end position="104"/>
    </location>
</feature>
<comment type="similarity">
    <text evidence="2 7">Belongs to the 2-oxoacid dehydrogenase family.</text>
</comment>
<keyword evidence="12" id="KW-1185">Reference proteome</keyword>
<feature type="domain" description="Lipoyl-binding" evidence="9">
    <location>
        <begin position="1"/>
        <end position="71"/>
    </location>
</feature>
<evidence type="ECO:0000256" key="5">
    <source>
        <dbReference type="ARBA" id="ARBA00022946"/>
    </source>
</evidence>
<evidence type="ECO:0000256" key="3">
    <source>
        <dbReference type="ARBA" id="ARBA00022679"/>
    </source>
</evidence>
<dbReference type="InterPro" id="IPR011053">
    <property type="entry name" value="Single_hybrid_motif"/>
</dbReference>
<dbReference type="PROSITE" id="PS50968">
    <property type="entry name" value="BIOTINYL_LIPOYL"/>
    <property type="match status" value="1"/>
</dbReference>
<keyword evidence="3 7" id="KW-0808">Transferase</keyword>
<evidence type="ECO:0000313" key="12">
    <source>
        <dbReference type="Proteomes" id="UP000245609"/>
    </source>
</evidence>
<dbReference type="SUPFAM" id="SSF47005">
    <property type="entry name" value="Peripheral subunit-binding domain of 2-oxo acid dehydrogenase complex"/>
    <property type="match status" value="1"/>
</dbReference>
<name>A0A2T9ZBC3_9FUNG</name>
<dbReference type="GO" id="GO:0016407">
    <property type="term" value="F:acetyltransferase activity"/>
    <property type="evidence" value="ECO:0007669"/>
    <property type="project" value="TreeGrafter"/>
</dbReference>
<dbReference type="SUPFAM" id="SSF52777">
    <property type="entry name" value="CoA-dependent acyltransferases"/>
    <property type="match status" value="1"/>
</dbReference>
<reference evidence="11 12" key="1">
    <citation type="journal article" date="2018" name="MBio">
        <title>Comparative Genomics Reveals the Core Gene Toolbox for the Fungus-Insect Symbiosis.</title>
        <authorList>
            <person name="Wang Y."/>
            <person name="Stata M."/>
            <person name="Wang W."/>
            <person name="Stajich J.E."/>
            <person name="White M.M."/>
            <person name="Moncalvo J.M."/>
        </authorList>
    </citation>
    <scope>NUCLEOTIDE SEQUENCE [LARGE SCALE GENOMIC DNA]</scope>
    <source>
        <strain evidence="11 12">SC-DP-2</strain>
    </source>
</reference>
<dbReference type="PANTHER" id="PTHR43178:SF5">
    <property type="entry name" value="LIPOAMIDE ACYLTRANSFERASE COMPONENT OF BRANCHED-CHAIN ALPHA-KETO ACID DEHYDROGENASE COMPLEX, MITOCHONDRIAL"/>
    <property type="match status" value="1"/>
</dbReference>
<dbReference type="Gene3D" id="3.30.559.10">
    <property type="entry name" value="Chloramphenicol acetyltransferase-like domain"/>
    <property type="match status" value="1"/>
</dbReference>
<dbReference type="EMBL" id="MBFS01000732">
    <property type="protein sequence ID" value="PVV01881.1"/>
    <property type="molecule type" value="Genomic_DNA"/>
</dbReference>
<dbReference type="InterPro" id="IPR036625">
    <property type="entry name" value="E3-bd_dom_sf"/>
</dbReference>
<feature type="compositionally biased region" description="Polar residues" evidence="8">
    <location>
        <begin position="105"/>
        <end position="125"/>
    </location>
</feature>
<dbReference type="FunFam" id="3.30.559.10:FF:000007">
    <property type="entry name" value="Dihydrolipoamide acetyltransferase component of pyruvate dehydrogenase complex"/>
    <property type="match status" value="1"/>
</dbReference>
<evidence type="ECO:0000313" key="11">
    <source>
        <dbReference type="EMBL" id="PVV01881.1"/>
    </source>
</evidence>
<accession>A0A2T9ZBC3</accession>
<evidence type="ECO:0000259" key="9">
    <source>
        <dbReference type="PROSITE" id="PS50968"/>
    </source>
</evidence>
<gene>
    <name evidence="11" type="ORF">BB560_003687</name>
</gene>
<keyword evidence="5" id="KW-0809">Transit peptide</keyword>
<dbReference type="Pfam" id="PF00198">
    <property type="entry name" value="2-oxoacid_dh"/>
    <property type="match status" value="1"/>
</dbReference>
<evidence type="ECO:0000256" key="6">
    <source>
        <dbReference type="ARBA" id="ARBA00023315"/>
    </source>
</evidence>
<evidence type="ECO:0000259" key="10">
    <source>
        <dbReference type="PROSITE" id="PS51826"/>
    </source>
</evidence>
<proteinExistence type="inferred from homology"/>
<keyword evidence="6 7" id="KW-0012">Acyltransferase</keyword>
<dbReference type="GO" id="GO:0031405">
    <property type="term" value="F:lipoic acid binding"/>
    <property type="evidence" value="ECO:0007669"/>
    <property type="project" value="TreeGrafter"/>
</dbReference>